<keyword evidence="2" id="KW-1185">Reference proteome</keyword>
<proteinExistence type="predicted"/>
<accession>A0A858MRN3</accession>
<dbReference type="Proteomes" id="UP000671973">
    <property type="component" value="Segment"/>
</dbReference>
<reference evidence="1 2" key="1">
    <citation type="submission" date="2020-03" db="EMBL/GenBank/DDBJ databases">
        <authorList>
            <person name="Holtappels D."/>
            <person name="Bomans J.P.J."/>
            <person name="Lavigne R."/>
            <person name="Wagemans J."/>
        </authorList>
    </citation>
    <scope>NUCLEOTIDE SEQUENCE [LARGE SCALE GENOMIC DNA]</scope>
    <source>
        <strain evidence="1 2">OLIVR1</strain>
    </source>
</reference>
<evidence type="ECO:0000313" key="2">
    <source>
        <dbReference type="Proteomes" id="UP000671973"/>
    </source>
</evidence>
<protein>
    <submittedName>
        <fullName evidence="1">Uncharacterized protein</fullName>
    </submittedName>
</protein>
<evidence type="ECO:0000313" key="1">
    <source>
        <dbReference type="EMBL" id="QIW87198.1"/>
    </source>
</evidence>
<organism evidence="1 2">
    <name type="scientific">Agrobacterium phage OLIVR1</name>
    <dbReference type="NCBI Taxonomy" id="2723769"/>
    <lineage>
        <taxon>Viruses</taxon>
        <taxon>Duplodnaviria</taxon>
        <taxon>Heunggongvirae</taxon>
        <taxon>Uroviricota</taxon>
        <taxon>Caudoviricetes</taxon>
        <taxon>Schitoviridae</taxon>
        <taxon>Oliverunavirus</taxon>
        <taxon>Oliverunavirus OLIVR1</taxon>
    </lineage>
</organism>
<dbReference type="EMBL" id="MT234338">
    <property type="protein sequence ID" value="QIW87198.1"/>
    <property type="molecule type" value="Genomic_DNA"/>
</dbReference>
<sequence length="62" mass="7252">MLMYLVQEAWLRAKENGYEEELRMLPAFQLAIALRDKDSDIGQYSLEKVLPTVIDFINNGYK</sequence>
<gene>
    <name evidence="1" type="ORF">Ab1vBOLIVR1_gp03</name>
</gene>
<name>A0A858MRN3_9CAUD</name>